<reference evidence="1" key="1">
    <citation type="submission" date="2022-03" db="EMBL/GenBank/DDBJ databases">
        <authorList>
            <person name="Lindestad O."/>
        </authorList>
    </citation>
    <scope>NUCLEOTIDE SEQUENCE</scope>
</reference>
<dbReference type="Gene3D" id="3.40.50.1820">
    <property type="entry name" value="alpha/beta hydrolase"/>
    <property type="match status" value="1"/>
</dbReference>
<proteinExistence type="predicted"/>
<dbReference type="AlphaFoldDB" id="A0A8S4SQV3"/>
<gene>
    <name evidence="1" type="primary">jg8630</name>
    <name evidence="1" type="ORF">PAEG_LOCUS26955</name>
</gene>
<protein>
    <submittedName>
        <fullName evidence="1">Jg8630 protein</fullName>
    </submittedName>
</protein>
<dbReference type="Proteomes" id="UP000838756">
    <property type="component" value="Unassembled WGS sequence"/>
</dbReference>
<comment type="caution">
    <text evidence="1">The sequence shown here is derived from an EMBL/GenBank/DDBJ whole genome shotgun (WGS) entry which is preliminary data.</text>
</comment>
<evidence type="ECO:0000313" key="1">
    <source>
        <dbReference type="EMBL" id="CAH2268624.1"/>
    </source>
</evidence>
<dbReference type="EMBL" id="CAKXAJ010026455">
    <property type="protein sequence ID" value="CAH2268624.1"/>
    <property type="molecule type" value="Genomic_DNA"/>
</dbReference>
<dbReference type="InterPro" id="IPR029058">
    <property type="entry name" value="AB_hydrolase_fold"/>
</dbReference>
<dbReference type="SUPFAM" id="SSF53474">
    <property type="entry name" value="alpha/beta-Hydrolases"/>
    <property type="match status" value="1"/>
</dbReference>
<sequence>MKVTEENTIKIREEFVEVQNGMRIQKIVMSNSKSSADSRKKKHIVYFPGLTYTFEKEPDEDKSEWNWAAEAGMDVHLINFPGSGKSKGHSLNGQNRVNAGIAVISDLLKQGIHPDNIVLYGSCAGGPIAAEVYKKFKKDDNVHLRCVINKSFSSFKKLVVKLLHISKPKWLFPAIIKFILKCFGWHFKPHTIVNDITPYTICFNLENDGFISKQANIGTKISDIEKSHRKKNYQKKETFEGFEQYKEFFMENTNLAKIKNLEPEVGVMRKCWNKFLSLLPIKADDIHFSSITELCSSSEHKYNLPELISLFLEFTDNYFEKKGSLNQEKQPEIKTEAICGKNSEKEIEEKKQYFTNLKNCSISQSISKNLTSLQILK</sequence>
<organism evidence="1 2">
    <name type="scientific">Pararge aegeria aegeria</name>
    <dbReference type="NCBI Taxonomy" id="348720"/>
    <lineage>
        <taxon>Eukaryota</taxon>
        <taxon>Metazoa</taxon>
        <taxon>Ecdysozoa</taxon>
        <taxon>Arthropoda</taxon>
        <taxon>Hexapoda</taxon>
        <taxon>Insecta</taxon>
        <taxon>Pterygota</taxon>
        <taxon>Neoptera</taxon>
        <taxon>Endopterygota</taxon>
        <taxon>Lepidoptera</taxon>
        <taxon>Glossata</taxon>
        <taxon>Ditrysia</taxon>
        <taxon>Papilionoidea</taxon>
        <taxon>Nymphalidae</taxon>
        <taxon>Satyrinae</taxon>
        <taxon>Satyrini</taxon>
        <taxon>Parargina</taxon>
        <taxon>Pararge</taxon>
    </lineage>
</organism>
<evidence type="ECO:0000313" key="2">
    <source>
        <dbReference type="Proteomes" id="UP000838756"/>
    </source>
</evidence>
<accession>A0A8S4SQV3</accession>
<name>A0A8S4SQV3_9NEOP</name>
<keyword evidence="2" id="KW-1185">Reference proteome</keyword>